<accession>A0A498SVN2</accession>
<proteinExistence type="predicted"/>
<feature type="region of interest" description="Disordered" evidence="1">
    <location>
        <begin position="83"/>
        <end position="120"/>
    </location>
</feature>
<evidence type="ECO:0000313" key="3">
    <source>
        <dbReference type="Proteomes" id="UP000276991"/>
    </source>
</evidence>
<dbReference type="Proteomes" id="UP000276991">
    <property type="component" value="Unassembled WGS sequence"/>
</dbReference>
<evidence type="ECO:0000256" key="1">
    <source>
        <dbReference type="SAM" id="MobiDB-lite"/>
    </source>
</evidence>
<protein>
    <submittedName>
        <fullName evidence="2">Uncharacterized protein</fullName>
    </submittedName>
</protein>
<feature type="compositionally biased region" description="Acidic residues" evidence="1">
    <location>
        <begin position="92"/>
        <end position="109"/>
    </location>
</feature>
<organism evidence="2 3">
    <name type="scientific">Acanthocheilonema viteae</name>
    <name type="common">Filarial nematode worm</name>
    <name type="synonym">Dipetalonema viteae</name>
    <dbReference type="NCBI Taxonomy" id="6277"/>
    <lineage>
        <taxon>Eukaryota</taxon>
        <taxon>Metazoa</taxon>
        <taxon>Ecdysozoa</taxon>
        <taxon>Nematoda</taxon>
        <taxon>Chromadorea</taxon>
        <taxon>Rhabditida</taxon>
        <taxon>Spirurina</taxon>
        <taxon>Spiruromorpha</taxon>
        <taxon>Filarioidea</taxon>
        <taxon>Onchocercidae</taxon>
        <taxon>Acanthocheilonema</taxon>
    </lineage>
</organism>
<reference evidence="2 3" key="1">
    <citation type="submission" date="2018-08" db="EMBL/GenBank/DDBJ databases">
        <authorList>
            <person name="Laetsch R D."/>
            <person name="Stevens L."/>
            <person name="Kumar S."/>
            <person name="Blaxter L. M."/>
        </authorList>
    </citation>
    <scope>NUCLEOTIDE SEQUENCE [LARGE SCALE GENOMIC DNA]</scope>
</reference>
<dbReference type="OrthoDB" id="7785529at2759"/>
<dbReference type="STRING" id="6277.A0A498SVN2"/>
<sequence>MLRNTCCSHVEGGRYISPEFLSHVDDGQNLEQSVDDRVILYRPLYVCIARQHDNDTQHLSHQIKKSASMISRSALQLTVPEAGHCLEMEPMSADDYDDDDDDNDDDNDDYNSSLDKTDYQ</sequence>
<evidence type="ECO:0000313" key="2">
    <source>
        <dbReference type="EMBL" id="VBB32842.1"/>
    </source>
</evidence>
<gene>
    <name evidence="2" type="ORF">NAV_LOCUS7633</name>
</gene>
<dbReference type="AlphaFoldDB" id="A0A498SVN2"/>
<name>A0A498SVN2_ACAVI</name>
<dbReference type="EMBL" id="UPTC01001967">
    <property type="protein sequence ID" value="VBB32842.1"/>
    <property type="molecule type" value="Genomic_DNA"/>
</dbReference>
<keyword evidence="3" id="KW-1185">Reference proteome</keyword>